<dbReference type="AlphaFoldDB" id="A0A9P6Y934"/>
<evidence type="ECO:0000256" key="3">
    <source>
        <dbReference type="ARBA" id="ARBA00006922"/>
    </source>
</evidence>
<dbReference type="OMA" id="VECFWKQ"/>
<dbReference type="Pfam" id="PF08528">
    <property type="entry name" value="Whi5"/>
    <property type="match status" value="1"/>
</dbReference>
<sequence length="238" mass="27612">MQNKIEYIQTECHSNNQDLNRHIESLRARLGFAKFKLNNGWESNTLCDVECLWKQKQKELIKDIPIPRFTQQHIIDKRTYIQASHHQKYKRSRLLSRSLSSPIGSSKEDNDEEEEEEEPIRKLRRKSHPPSFNREVFSSSSHNHSIEEPIKNSLDFLSYAIAMTEKDRQTSTERKQQIEEEQMDNKADWTRTSQLRLSLSIPNLLVEDKSPEISPSAAAAAAAAHAMMMFVNSSRSNT</sequence>
<dbReference type="EMBL" id="JAANIT010001132">
    <property type="protein sequence ID" value="KAG1542031.1"/>
    <property type="molecule type" value="Genomic_DNA"/>
</dbReference>
<dbReference type="OrthoDB" id="2359117at2759"/>
<evidence type="ECO:0000256" key="7">
    <source>
        <dbReference type="ARBA" id="ARBA00023163"/>
    </source>
</evidence>
<organism evidence="10 11">
    <name type="scientific">Rhizopus oryzae</name>
    <name type="common">Mucormycosis agent</name>
    <name type="synonym">Rhizopus arrhizus var. delemar</name>
    <dbReference type="NCBI Taxonomy" id="64495"/>
    <lineage>
        <taxon>Eukaryota</taxon>
        <taxon>Fungi</taxon>
        <taxon>Fungi incertae sedis</taxon>
        <taxon>Mucoromycota</taxon>
        <taxon>Mucoromycotina</taxon>
        <taxon>Mucoromycetes</taxon>
        <taxon>Mucorales</taxon>
        <taxon>Mucorineae</taxon>
        <taxon>Rhizopodaceae</taxon>
        <taxon>Rhizopus</taxon>
    </lineage>
</organism>
<name>A0A9P6Y934_RHIOR</name>
<keyword evidence="8" id="KW-0539">Nucleus</keyword>
<evidence type="ECO:0000256" key="8">
    <source>
        <dbReference type="ARBA" id="ARBA00023242"/>
    </source>
</evidence>
<reference evidence="10" key="1">
    <citation type="journal article" date="2020" name="Microb. Genom.">
        <title>Genetic diversity of clinical and environmental Mucorales isolates obtained from an investigation of mucormycosis cases among solid organ transplant recipients.</title>
        <authorList>
            <person name="Nguyen M.H."/>
            <person name="Kaul D."/>
            <person name="Muto C."/>
            <person name="Cheng S.J."/>
            <person name="Richter R.A."/>
            <person name="Bruno V.M."/>
            <person name="Liu G."/>
            <person name="Beyhan S."/>
            <person name="Sundermann A.J."/>
            <person name="Mounaud S."/>
            <person name="Pasculle A.W."/>
            <person name="Nierman W.C."/>
            <person name="Driscoll E."/>
            <person name="Cumbie R."/>
            <person name="Clancy C.J."/>
            <person name="Dupont C.L."/>
        </authorList>
    </citation>
    <scope>NUCLEOTIDE SEQUENCE</scope>
    <source>
        <strain evidence="10">GL16</strain>
    </source>
</reference>
<protein>
    <submittedName>
        <fullName evidence="10">Uncharacterized protein</fullName>
    </submittedName>
</protein>
<comment type="caution">
    <text evidence="10">The sequence shown here is derived from an EMBL/GenBank/DDBJ whole genome shotgun (WGS) entry which is preliminary data.</text>
</comment>
<keyword evidence="7" id="KW-0804">Transcription</keyword>
<feature type="region of interest" description="Disordered" evidence="9">
    <location>
        <begin position="167"/>
        <end position="186"/>
    </location>
</feature>
<comment type="similarity">
    <text evidence="3">Belongs to the WHI5/NRM1 family.</text>
</comment>
<accession>A0A9P6Y934</accession>
<keyword evidence="4" id="KW-0963">Cytoplasm</keyword>
<dbReference type="GO" id="GO:0005737">
    <property type="term" value="C:cytoplasm"/>
    <property type="evidence" value="ECO:0007669"/>
    <property type="project" value="UniProtKB-SubCell"/>
</dbReference>
<dbReference type="Proteomes" id="UP000717996">
    <property type="component" value="Unassembled WGS sequence"/>
</dbReference>
<dbReference type="InterPro" id="IPR013734">
    <property type="entry name" value="TF_Nrm1/Whi5"/>
</dbReference>
<evidence type="ECO:0000256" key="6">
    <source>
        <dbReference type="ARBA" id="ARBA00023015"/>
    </source>
</evidence>
<feature type="region of interest" description="Disordered" evidence="9">
    <location>
        <begin position="91"/>
        <end position="144"/>
    </location>
</feature>
<evidence type="ECO:0000256" key="2">
    <source>
        <dbReference type="ARBA" id="ARBA00004496"/>
    </source>
</evidence>
<dbReference type="GO" id="GO:0005634">
    <property type="term" value="C:nucleus"/>
    <property type="evidence" value="ECO:0007669"/>
    <property type="project" value="UniProtKB-SubCell"/>
</dbReference>
<evidence type="ECO:0000256" key="4">
    <source>
        <dbReference type="ARBA" id="ARBA00022490"/>
    </source>
</evidence>
<evidence type="ECO:0000313" key="10">
    <source>
        <dbReference type="EMBL" id="KAG1542031.1"/>
    </source>
</evidence>
<proteinExistence type="inferred from homology"/>
<evidence type="ECO:0000256" key="5">
    <source>
        <dbReference type="ARBA" id="ARBA00022491"/>
    </source>
</evidence>
<comment type="subcellular location">
    <subcellularLocation>
        <location evidence="2">Cytoplasm</location>
    </subcellularLocation>
    <subcellularLocation>
        <location evidence="1">Nucleus</location>
    </subcellularLocation>
</comment>
<evidence type="ECO:0000313" key="11">
    <source>
        <dbReference type="Proteomes" id="UP000717996"/>
    </source>
</evidence>
<gene>
    <name evidence="10" type="ORF">G6F51_007525</name>
</gene>
<feature type="compositionally biased region" description="Acidic residues" evidence="9">
    <location>
        <begin position="109"/>
        <end position="118"/>
    </location>
</feature>
<keyword evidence="6" id="KW-0805">Transcription regulation</keyword>
<evidence type="ECO:0000256" key="9">
    <source>
        <dbReference type="SAM" id="MobiDB-lite"/>
    </source>
</evidence>
<keyword evidence="5" id="KW-0678">Repressor</keyword>
<evidence type="ECO:0000256" key="1">
    <source>
        <dbReference type="ARBA" id="ARBA00004123"/>
    </source>
</evidence>